<gene>
    <name evidence="2" type="ORF">ACFSBX_18180</name>
</gene>
<evidence type="ECO:0000256" key="1">
    <source>
        <dbReference type="SAM" id="Phobius"/>
    </source>
</evidence>
<protein>
    <submittedName>
        <fullName evidence="2">Pentapeptide repeat-containing protein</fullName>
    </submittedName>
</protein>
<accession>A0ABD6CT19</accession>
<dbReference type="RefSeq" id="WP_256422970.1">
    <property type="nucleotide sequence ID" value="NZ_JANHDI010000016.1"/>
</dbReference>
<dbReference type="Gene3D" id="2.160.20.80">
    <property type="entry name" value="E3 ubiquitin-protein ligase SopA"/>
    <property type="match status" value="1"/>
</dbReference>
<feature type="transmembrane region" description="Helical" evidence="1">
    <location>
        <begin position="471"/>
        <end position="489"/>
    </location>
</feature>
<comment type="caution">
    <text evidence="2">The sequence shown here is derived from an EMBL/GenBank/DDBJ whole genome shotgun (WGS) entry which is preliminary data.</text>
</comment>
<dbReference type="Pfam" id="PF13576">
    <property type="entry name" value="Pentapeptide_3"/>
    <property type="match status" value="1"/>
</dbReference>
<keyword evidence="1" id="KW-0812">Transmembrane</keyword>
<dbReference type="EMBL" id="JBHUDK010000018">
    <property type="protein sequence ID" value="MFD1600864.1"/>
    <property type="molecule type" value="Genomic_DNA"/>
</dbReference>
<keyword evidence="1" id="KW-1133">Transmembrane helix</keyword>
<dbReference type="InterPro" id="IPR001646">
    <property type="entry name" value="5peptide_repeat"/>
</dbReference>
<dbReference type="Proteomes" id="UP001597085">
    <property type="component" value="Unassembled WGS sequence"/>
</dbReference>
<dbReference type="AlphaFoldDB" id="A0ABD6CT19"/>
<keyword evidence="3" id="KW-1185">Reference proteome</keyword>
<proteinExistence type="predicted"/>
<keyword evidence="1" id="KW-0472">Membrane</keyword>
<reference evidence="2 3" key="1">
    <citation type="journal article" date="2019" name="Int. J. Syst. Evol. Microbiol.">
        <title>The Global Catalogue of Microorganisms (GCM) 10K type strain sequencing project: providing services to taxonomists for standard genome sequencing and annotation.</title>
        <authorList>
            <consortium name="The Broad Institute Genomics Platform"/>
            <consortium name="The Broad Institute Genome Sequencing Center for Infectious Disease"/>
            <person name="Wu L."/>
            <person name="Ma J."/>
        </authorList>
    </citation>
    <scope>NUCLEOTIDE SEQUENCE [LARGE SCALE GENOMIC DNA]</scope>
    <source>
        <strain evidence="2 3">CGMCC 1.12121</strain>
    </source>
</reference>
<sequence length="525" mass="57732">MGDSSGRQCAFTFDPAAWSERTGTESPLYGDLLEDGEVWRCPHEADGDGDADRCLFHRPVAEKDDRVVRDAFLETIDEVGREPKQFIGARFGALALDHRIVECRDNHQIDLRHARFEGEASFRYAIVRQPLALEGASFHARPTFTEVAFEGEVYLNKASFEASARFFEAEFSEGVWGYKAEFADADFHMADFGGPVDFSEAAFESAQFRESEFASVVRFKLATFDEVTFSGSRFGGRVYFDEATVPEGVNLGKTVFEESASFEDLELAVGHCCIDLRKTTIAAGRLHLSDSGTLVYDLAEATVGDVEIAGAEAAERHVDHFRVLNTAFDGFDFGRYRKLLHERDWNIHGVVDVPGLDDDAGTPSAGDLESTYLKAKNGANEIGDTKAAAEFFRREMLNRRDQYVPTALDGTADPRERVAAAGRWAANSLLNVTAGYGERPSRVVGVSVGTILVFGGLFAAVQPVPPYETSIGYLILSLESFITLVLGGAEDVGSPWIRLLAQIEGFVGAFLIALFVFTLTRSIHR</sequence>
<evidence type="ECO:0000313" key="3">
    <source>
        <dbReference type="Proteomes" id="UP001597085"/>
    </source>
</evidence>
<organism evidence="2 3">
    <name type="scientific">Halobellus rarus</name>
    <dbReference type="NCBI Taxonomy" id="1126237"/>
    <lineage>
        <taxon>Archaea</taxon>
        <taxon>Methanobacteriati</taxon>
        <taxon>Methanobacteriota</taxon>
        <taxon>Stenosarchaea group</taxon>
        <taxon>Halobacteria</taxon>
        <taxon>Halobacteriales</taxon>
        <taxon>Haloferacaceae</taxon>
        <taxon>Halobellus</taxon>
    </lineage>
</organism>
<evidence type="ECO:0000313" key="2">
    <source>
        <dbReference type="EMBL" id="MFD1600864.1"/>
    </source>
</evidence>
<feature type="transmembrane region" description="Helical" evidence="1">
    <location>
        <begin position="443"/>
        <end position="464"/>
    </location>
</feature>
<feature type="transmembrane region" description="Helical" evidence="1">
    <location>
        <begin position="495"/>
        <end position="519"/>
    </location>
</feature>
<name>A0ABD6CT19_9EURY</name>